<dbReference type="PANTHER" id="PTHR43271">
    <property type="entry name" value="BLL2771 PROTEIN"/>
    <property type="match status" value="1"/>
</dbReference>
<gene>
    <name evidence="10" type="ORF">J2Z31_000444</name>
</gene>
<keyword evidence="6 8" id="KW-1133">Transmembrane helix</keyword>
<dbReference type="SUPFAM" id="SSF103473">
    <property type="entry name" value="MFS general substrate transporter"/>
    <property type="match status" value="1"/>
</dbReference>
<dbReference type="CDD" id="cd17324">
    <property type="entry name" value="MFS_NepI_like"/>
    <property type="match status" value="1"/>
</dbReference>
<feature type="transmembrane region" description="Helical" evidence="8">
    <location>
        <begin position="21"/>
        <end position="47"/>
    </location>
</feature>
<evidence type="ECO:0000256" key="2">
    <source>
        <dbReference type="ARBA" id="ARBA00008335"/>
    </source>
</evidence>
<comment type="caution">
    <text evidence="10">The sequence shown here is derived from an EMBL/GenBank/DDBJ whole genome shotgun (WGS) entry which is preliminary data.</text>
</comment>
<feature type="transmembrane region" description="Helical" evidence="8">
    <location>
        <begin position="372"/>
        <end position="397"/>
    </location>
</feature>
<dbReference type="InterPro" id="IPR020846">
    <property type="entry name" value="MFS_dom"/>
</dbReference>
<feature type="transmembrane region" description="Helical" evidence="8">
    <location>
        <begin position="285"/>
        <end position="306"/>
    </location>
</feature>
<dbReference type="EMBL" id="JAGILA010000001">
    <property type="protein sequence ID" value="MBP2233954.1"/>
    <property type="molecule type" value="Genomic_DNA"/>
</dbReference>
<evidence type="ECO:0000313" key="11">
    <source>
        <dbReference type="Proteomes" id="UP000730739"/>
    </source>
</evidence>
<comment type="similarity">
    <text evidence="2">Belongs to the major facilitator superfamily.</text>
</comment>
<keyword evidence="11" id="KW-1185">Reference proteome</keyword>
<feature type="transmembrane region" description="Helical" evidence="8">
    <location>
        <begin position="259"/>
        <end position="278"/>
    </location>
</feature>
<reference evidence="10 11" key="1">
    <citation type="submission" date="2021-03" db="EMBL/GenBank/DDBJ databases">
        <title>Genomic Encyclopedia of Type Strains, Phase IV (KMG-IV): sequencing the most valuable type-strain genomes for metagenomic binning, comparative biology and taxonomic classification.</title>
        <authorList>
            <person name="Goeker M."/>
        </authorList>
    </citation>
    <scope>NUCLEOTIDE SEQUENCE [LARGE SCALE GENOMIC DNA]</scope>
    <source>
        <strain evidence="10 11">DSM 13372</strain>
    </source>
</reference>
<feature type="transmembrane region" description="Helical" evidence="8">
    <location>
        <begin position="312"/>
        <end position="332"/>
    </location>
</feature>
<dbReference type="PROSITE" id="PS50850">
    <property type="entry name" value="MFS"/>
    <property type="match status" value="1"/>
</dbReference>
<organism evidence="10 11">
    <name type="scientific">Sinorhizobium kostiense</name>
    <dbReference type="NCBI Taxonomy" id="76747"/>
    <lineage>
        <taxon>Bacteria</taxon>
        <taxon>Pseudomonadati</taxon>
        <taxon>Pseudomonadota</taxon>
        <taxon>Alphaproteobacteria</taxon>
        <taxon>Hyphomicrobiales</taxon>
        <taxon>Rhizobiaceae</taxon>
        <taxon>Sinorhizobium/Ensifer group</taxon>
        <taxon>Sinorhizobium</taxon>
    </lineage>
</organism>
<evidence type="ECO:0000256" key="5">
    <source>
        <dbReference type="ARBA" id="ARBA00022692"/>
    </source>
</evidence>
<proteinExistence type="inferred from homology"/>
<dbReference type="Gene3D" id="1.20.1250.20">
    <property type="entry name" value="MFS general substrate transporter like domains"/>
    <property type="match status" value="1"/>
</dbReference>
<keyword evidence="4" id="KW-1003">Cell membrane</keyword>
<dbReference type="Pfam" id="PF07690">
    <property type="entry name" value="MFS_1"/>
    <property type="match status" value="1"/>
</dbReference>
<keyword evidence="3" id="KW-0813">Transport</keyword>
<comment type="subcellular location">
    <subcellularLocation>
        <location evidence="1">Cell membrane</location>
        <topology evidence="1">Multi-pass membrane protein</topology>
    </subcellularLocation>
</comment>
<evidence type="ECO:0000256" key="8">
    <source>
        <dbReference type="SAM" id="Phobius"/>
    </source>
</evidence>
<dbReference type="InterPro" id="IPR011701">
    <property type="entry name" value="MFS"/>
</dbReference>
<evidence type="ECO:0000256" key="3">
    <source>
        <dbReference type="ARBA" id="ARBA00022448"/>
    </source>
</evidence>
<dbReference type="InterPro" id="IPR036259">
    <property type="entry name" value="MFS_trans_sf"/>
</dbReference>
<feature type="transmembrane region" description="Helical" evidence="8">
    <location>
        <begin position="113"/>
        <end position="138"/>
    </location>
</feature>
<evidence type="ECO:0000256" key="4">
    <source>
        <dbReference type="ARBA" id="ARBA00022475"/>
    </source>
</evidence>
<feature type="transmembrane region" description="Helical" evidence="8">
    <location>
        <begin position="90"/>
        <end position="107"/>
    </location>
</feature>
<feature type="transmembrane region" description="Helical" evidence="8">
    <location>
        <begin position="177"/>
        <end position="199"/>
    </location>
</feature>
<dbReference type="Proteomes" id="UP000730739">
    <property type="component" value="Unassembled WGS sequence"/>
</dbReference>
<dbReference type="RefSeq" id="WP_209600237.1">
    <property type="nucleotide sequence ID" value="NZ_JAGILA010000001.1"/>
</dbReference>
<feature type="domain" description="Major facilitator superfamily (MFS) profile" evidence="9">
    <location>
        <begin position="25"/>
        <end position="400"/>
    </location>
</feature>
<feature type="transmembrane region" description="Helical" evidence="8">
    <location>
        <begin position="344"/>
        <end position="366"/>
    </location>
</feature>
<dbReference type="PANTHER" id="PTHR43271:SF2">
    <property type="entry name" value="BLL2771 PROTEIN"/>
    <property type="match status" value="1"/>
</dbReference>
<name>A0ABS4QV52_9HYPH</name>
<evidence type="ECO:0000256" key="1">
    <source>
        <dbReference type="ARBA" id="ARBA00004651"/>
    </source>
</evidence>
<evidence type="ECO:0000256" key="7">
    <source>
        <dbReference type="ARBA" id="ARBA00023136"/>
    </source>
</evidence>
<evidence type="ECO:0000259" key="9">
    <source>
        <dbReference type="PROSITE" id="PS50850"/>
    </source>
</evidence>
<evidence type="ECO:0000313" key="10">
    <source>
        <dbReference type="EMBL" id="MBP2233954.1"/>
    </source>
</evidence>
<accession>A0ABS4QV52</accession>
<feature type="transmembrane region" description="Helical" evidence="8">
    <location>
        <begin position="59"/>
        <end position="83"/>
    </location>
</feature>
<feature type="transmembrane region" description="Helical" evidence="8">
    <location>
        <begin position="150"/>
        <end position="171"/>
    </location>
</feature>
<keyword evidence="5 8" id="KW-0812">Transmembrane</keyword>
<evidence type="ECO:0000256" key="6">
    <source>
        <dbReference type="ARBA" id="ARBA00022989"/>
    </source>
</evidence>
<protein>
    <submittedName>
        <fullName evidence="10">MFS family arabinose efflux permease</fullName>
    </submittedName>
</protein>
<feature type="transmembrane region" description="Helical" evidence="8">
    <location>
        <begin position="228"/>
        <end position="247"/>
    </location>
</feature>
<keyword evidence="7 8" id="KW-0472">Membrane</keyword>
<sequence>MANRDRASLPRPVSTPATPAADIWHLGIISLIAFLTLVDLFAAQAILPSLQREFGVSRAAMGFAVNASTFGMAAAGLAVGIFGRNLDRRNGIWISLALLAVPTMLLSTTRDLAIFAGLRVAQGLCMATAFTLTMAYLAEHFPADRATGALAAYVTGNVASNLFGRILSAAVADLGGLSINFQTFALLNLAGAALVWATLKRTEHMMPGRRIRSHASWRSVLGNRGLQSMLGIGFLILFVFIGTYTYVNFRLVELGLSPMQLGLVYFVFLPSLLTTPLGGLVSRRLGAGAGIMLMLFLAVLGLIALLSASLAAVLAGLAIIAIGTFLAQALATSEVGRIAAAEKAAASGAYLASYYTGGLFGSLVVGQIYDRFGWNISVLTLAAMLMLAMLLAVPLCIMRSSYRNGQDTALSKSGGQPHP</sequence>